<dbReference type="EMBL" id="KN831784">
    <property type="protein sequence ID" value="KIM39965.1"/>
    <property type="molecule type" value="Genomic_DNA"/>
</dbReference>
<evidence type="ECO:0000313" key="3">
    <source>
        <dbReference type="Proteomes" id="UP000053424"/>
    </source>
</evidence>
<protein>
    <submittedName>
        <fullName evidence="2">Uncharacterized protein</fullName>
    </submittedName>
</protein>
<gene>
    <name evidence="2" type="ORF">M413DRAFT_188713</name>
</gene>
<dbReference type="OrthoDB" id="10432489at2759"/>
<evidence type="ECO:0000256" key="1">
    <source>
        <dbReference type="SAM" id="MobiDB-lite"/>
    </source>
</evidence>
<name>A0A0C3BTG3_HEBCY</name>
<proteinExistence type="predicted"/>
<reference evidence="2 3" key="1">
    <citation type="submission" date="2014-04" db="EMBL/GenBank/DDBJ databases">
        <authorList>
            <consortium name="DOE Joint Genome Institute"/>
            <person name="Kuo A."/>
            <person name="Gay G."/>
            <person name="Dore J."/>
            <person name="Kohler A."/>
            <person name="Nagy L.G."/>
            <person name="Floudas D."/>
            <person name="Copeland A."/>
            <person name="Barry K.W."/>
            <person name="Cichocki N."/>
            <person name="Veneault-Fourrey C."/>
            <person name="LaButti K."/>
            <person name="Lindquist E.A."/>
            <person name="Lipzen A."/>
            <person name="Lundell T."/>
            <person name="Morin E."/>
            <person name="Murat C."/>
            <person name="Sun H."/>
            <person name="Tunlid A."/>
            <person name="Henrissat B."/>
            <person name="Grigoriev I.V."/>
            <person name="Hibbett D.S."/>
            <person name="Martin F."/>
            <person name="Nordberg H.P."/>
            <person name="Cantor M.N."/>
            <person name="Hua S.X."/>
        </authorList>
    </citation>
    <scope>NUCLEOTIDE SEQUENCE [LARGE SCALE GENOMIC DNA]</scope>
    <source>
        <strain evidence="3">h7</strain>
    </source>
</reference>
<evidence type="ECO:0000313" key="2">
    <source>
        <dbReference type="EMBL" id="KIM39965.1"/>
    </source>
</evidence>
<dbReference type="Proteomes" id="UP000053424">
    <property type="component" value="Unassembled WGS sequence"/>
</dbReference>
<keyword evidence="3" id="KW-1185">Reference proteome</keyword>
<reference evidence="3" key="2">
    <citation type="submission" date="2015-01" db="EMBL/GenBank/DDBJ databases">
        <title>Evolutionary Origins and Diversification of the Mycorrhizal Mutualists.</title>
        <authorList>
            <consortium name="DOE Joint Genome Institute"/>
            <consortium name="Mycorrhizal Genomics Consortium"/>
            <person name="Kohler A."/>
            <person name="Kuo A."/>
            <person name="Nagy L.G."/>
            <person name="Floudas D."/>
            <person name="Copeland A."/>
            <person name="Barry K.W."/>
            <person name="Cichocki N."/>
            <person name="Veneault-Fourrey C."/>
            <person name="LaButti K."/>
            <person name="Lindquist E.A."/>
            <person name="Lipzen A."/>
            <person name="Lundell T."/>
            <person name="Morin E."/>
            <person name="Murat C."/>
            <person name="Riley R."/>
            <person name="Ohm R."/>
            <person name="Sun H."/>
            <person name="Tunlid A."/>
            <person name="Henrissat B."/>
            <person name="Grigoriev I.V."/>
            <person name="Hibbett D.S."/>
            <person name="Martin F."/>
        </authorList>
    </citation>
    <scope>NUCLEOTIDE SEQUENCE [LARGE SCALE GENOMIC DNA]</scope>
    <source>
        <strain evidence="3">h7</strain>
    </source>
</reference>
<dbReference type="AlphaFoldDB" id="A0A0C3BTG3"/>
<dbReference type="HOGENOM" id="CLU_1532746_0_0_1"/>
<organism evidence="2 3">
    <name type="scientific">Hebeloma cylindrosporum</name>
    <dbReference type="NCBI Taxonomy" id="76867"/>
    <lineage>
        <taxon>Eukaryota</taxon>
        <taxon>Fungi</taxon>
        <taxon>Dikarya</taxon>
        <taxon>Basidiomycota</taxon>
        <taxon>Agaricomycotina</taxon>
        <taxon>Agaricomycetes</taxon>
        <taxon>Agaricomycetidae</taxon>
        <taxon>Agaricales</taxon>
        <taxon>Agaricineae</taxon>
        <taxon>Hymenogastraceae</taxon>
        <taxon>Hebeloma</taxon>
    </lineage>
</organism>
<feature type="region of interest" description="Disordered" evidence="1">
    <location>
        <begin position="151"/>
        <end position="175"/>
    </location>
</feature>
<accession>A0A0C3BTG3</accession>
<sequence length="175" mass="19422">MGEPHPSEFQIAAHTLLGAIIILHEACSHFFRSKVFISAIEAQSPPAYRSFNDITMLEDQVAWKGGETPGGESGFWVEDAAIGGLLGCIIRETQPHIIEKIVCERAFPGRHRVVALGDEQVLDIVEHPTTTNLFPIGRDFEPPCDVPNGRLRPCQEAEPNTWKKDRYNADEVPPP</sequence>